<dbReference type="STRING" id="7176.B0XJG1"/>
<dbReference type="InParanoid" id="B0XJG1"/>
<dbReference type="SUPFAM" id="SSF50978">
    <property type="entry name" value="WD40 repeat-like"/>
    <property type="match status" value="1"/>
</dbReference>
<gene>
    <name evidence="2" type="primary">6053753</name>
    <name evidence="1" type="ORF">CpipJ_CPIJ019567</name>
</gene>
<dbReference type="InterPro" id="IPR036322">
    <property type="entry name" value="WD40_repeat_dom_sf"/>
</dbReference>
<dbReference type="EMBL" id="DS233506">
    <property type="protein sequence ID" value="EDS30292.1"/>
    <property type="molecule type" value="Genomic_DNA"/>
</dbReference>
<dbReference type="KEGG" id="cqu:CpipJ_CPIJ019567"/>
<protein>
    <submittedName>
        <fullName evidence="1">Vegetatible incompatibility protein HET-E-1</fullName>
    </submittedName>
</protein>
<keyword evidence="3" id="KW-1185">Reference proteome</keyword>
<reference evidence="2" key="2">
    <citation type="submission" date="2021-02" db="UniProtKB">
        <authorList>
            <consortium name="EnsemblMetazoa"/>
        </authorList>
    </citation>
    <scope>IDENTIFICATION</scope>
    <source>
        <strain evidence="2">JHB</strain>
    </source>
</reference>
<dbReference type="VEuPathDB" id="VectorBase:CQUJHB013489"/>
<reference evidence="1" key="1">
    <citation type="submission" date="2007-03" db="EMBL/GenBank/DDBJ databases">
        <title>Annotation of Culex pipiens quinquefasciatus.</title>
        <authorList>
            <consortium name="The Broad Institute Genome Sequencing Platform"/>
            <person name="Atkinson P.W."/>
            <person name="Hemingway J."/>
            <person name="Christensen B.M."/>
            <person name="Higgs S."/>
            <person name="Kodira C."/>
            <person name="Hannick L."/>
            <person name="Megy K."/>
            <person name="O'Leary S."/>
            <person name="Pearson M."/>
            <person name="Haas B.J."/>
            <person name="Mauceli E."/>
            <person name="Wortman J.R."/>
            <person name="Lee N.H."/>
            <person name="Guigo R."/>
            <person name="Stanke M."/>
            <person name="Alvarado L."/>
            <person name="Amedeo P."/>
            <person name="Antoine C.H."/>
            <person name="Arensburger P."/>
            <person name="Bidwell S.L."/>
            <person name="Crawford M."/>
            <person name="Camaro F."/>
            <person name="Devon K."/>
            <person name="Engels R."/>
            <person name="Hammond M."/>
            <person name="Howarth C."/>
            <person name="Koehrsen M."/>
            <person name="Lawson D."/>
            <person name="Montgomery P."/>
            <person name="Nene V."/>
            <person name="Nusbaum C."/>
            <person name="Puiu D."/>
            <person name="Romero-Severson J."/>
            <person name="Severson D.W."/>
            <person name="Shumway M."/>
            <person name="Sisk P."/>
            <person name="Stolte C."/>
            <person name="Zeng Q."/>
            <person name="Eisenstadt E."/>
            <person name="Fraser-Liggett C."/>
            <person name="Strausberg R."/>
            <person name="Galagan J."/>
            <person name="Birren B."/>
            <person name="Collins F.H."/>
        </authorList>
    </citation>
    <scope>NUCLEOTIDE SEQUENCE [LARGE SCALE GENOMIC DNA]</scope>
    <source>
        <strain evidence="1">JHB</strain>
    </source>
</reference>
<dbReference type="AlphaFoldDB" id="B0XJG1"/>
<evidence type="ECO:0000313" key="1">
    <source>
        <dbReference type="EMBL" id="EDS30292.1"/>
    </source>
</evidence>
<dbReference type="EnsemblMetazoa" id="CPIJ019567-RA">
    <property type="protein sequence ID" value="CPIJ019567-PA"/>
    <property type="gene ID" value="CPIJ019567"/>
</dbReference>
<evidence type="ECO:0000313" key="2">
    <source>
        <dbReference type="EnsemblMetazoa" id="CPIJ019567-PA"/>
    </source>
</evidence>
<name>B0XJG1_CULQU</name>
<dbReference type="HOGENOM" id="CLU_816987_0_0_1"/>
<sequence length="340" mass="38272">MQPEVPIDVHSCSCWSVWVKNRGNQIPDCVTTVSNTICGSSSGTIKMSGAIRRWQSTFGGLSDPFNEPMLATCGCDRTIKLWQSYSRICYRTLQLTDSVVITSVIIPNGTILATGGVMANGSRASWRGGQRVSKYGTCTGADVLQQGTSRIQLQRLIRRATFRIRTYDDIHLASLSTITIALRNRRDARSGRDVIKQTMDWMDSASDSSIYLQEKSQFGIVFIRTIQQMPPPVIFDTSHRNETKTLRCRIINCLFVRIKSSEVQVRTRLQFGPRVAFYGRAITMFGVFRNGVHFLNRTTPMKPILELRVLSLLTISSCYISDKTLRGSKLCSLAWVLHRL</sequence>
<evidence type="ECO:0000313" key="3">
    <source>
        <dbReference type="Proteomes" id="UP000002320"/>
    </source>
</evidence>
<dbReference type="OrthoDB" id="400at2759"/>
<dbReference type="Proteomes" id="UP000002320">
    <property type="component" value="Unassembled WGS sequence"/>
</dbReference>
<dbReference type="InterPro" id="IPR015943">
    <property type="entry name" value="WD40/YVTN_repeat-like_dom_sf"/>
</dbReference>
<proteinExistence type="predicted"/>
<organism>
    <name type="scientific">Culex quinquefasciatus</name>
    <name type="common">Southern house mosquito</name>
    <name type="synonym">Culex pungens</name>
    <dbReference type="NCBI Taxonomy" id="7176"/>
    <lineage>
        <taxon>Eukaryota</taxon>
        <taxon>Metazoa</taxon>
        <taxon>Ecdysozoa</taxon>
        <taxon>Arthropoda</taxon>
        <taxon>Hexapoda</taxon>
        <taxon>Insecta</taxon>
        <taxon>Pterygota</taxon>
        <taxon>Neoptera</taxon>
        <taxon>Endopterygota</taxon>
        <taxon>Diptera</taxon>
        <taxon>Nematocera</taxon>
        <taxon>Culicoidea</taxon>
        <taxon>Culicidae</taxon>
        <taxon>Culicinae</taxon>
        <taxon>Culicini</taxon>
        <taxon>Culex</taxon>
        <taxon>Culex</taxon>
    </lineage>
</organism>
<dbReference type="VEuPathDB" id="VectorBase:CPIJ019567"/>
<accession>B0XJG1</accession>
<dbReference type="Gene3D" id="2.130.10.10">
    <property type="entry name" value="YVTN repeat-like/Quinoprotein amine dehydrogenase"/>
    <property type="match status" value="1"/>
</dbReference>